<dbReference type="Proteomes" id="UP000830729">
    <property type="component" value="Chromosome"/>
</dbReference>
<protein>
    <submittedName>
        <fullName evidence="1">Metal-dependent hydrolase</fullName>
    </submittedName>
</protein>
<organism evidence="1 2">
    <name type="scientific">Halorussus limi</name>
    <dbReference type="NCBI Taxonomy" id="2938695"/>
    <lineage>
        <taxon>Archaea</taxon>
        <taxon>Methanobacteriati</taxon>
        <taxon>Methanobacteriota</taxon>
        <taxon>Stenosarchaea group</taxon>
        <taxon>Halobacteria</taxon>
        <taxon>Halobacteriales</taxon>
        <taxon>Haladaptataceae</taxon>
        <taxon>Halorussus</taxon>
    </lineage>
</organism>
<dbReference type="AlphaFoldDB" id="A0A8U0HZ43"/>
<keyword evidence="2" id="KW-1185">Reference proteome</keyword>
<keyword evidence="1" id="KW-0378">Hydrolase</keyword>
<dbReference type="EMBL" id="CP096659">
    <property type="protein sequence ID" value="UPV76159.1"/>
    <property type="molecule type" value="Genomic_DNA"/>
</dbReference>
<dbReference type="KEGG" id="halx:M0R89_08915"/>
<reference evidence="1 2" key="1">
    <citation type="submission" date="2022-04" db="EMBL/GenBank/DDBJ databases">
        <title>Diverse halophilic archaea isolated from saline environments.</title>
        <authorList>
            <person name="Cui H.-L."/>
        </authorList>
    </citation>
    <scope>NUCLEOTIDE SEQUENCE [LARGE SCALE GENOMIC DNA]</scope>
    <source>
        <strain evidence="1 2">XZYJT49</strain>
    </source>
</reference>
<accession>A0A8U0HZ43</accession>
<dbReference type="GO" id="GO:0016787">
    <property type="term" value="F:hydrolase activity"/>
    <property type="evidence" value="ECO:0007669"/>
    <property type="project" value="UniProtKB-KW"/>
</dbReference>
<evidence type="ECO:0000313" key="1">
    <source>
        <dbReference type="EMBL" id="UPV76159.1"/>
    </source>
</evidence>
<name>A0A8U0HZ43_9EURY</name>
<dbReference type="RefSeq" id="WP_248652194.1">
    <property type="nucleotide sequence ID" value="NZ_CP096659.1"/>
</dbReference>
<gene>
    <name evidence="1" type="ORF">M0R89_08915</name>
</gene>
<proteinExistence type="predicted"/>
<sequence>MMATTHALFGMALGAVALFVAPEYAAVAIAAGGVGGLFPDLDLAGDHRKDLHFPVYYSFAAAPALALAVLAPSATTVAAGVFLASAALHAAGDALGGGLELRPWEATSEEAVYDHFHGRWVAPRRWIRYDGAPEDLLAAAAFALPGVLYAEPLQRVVLLLLGVSMVYALVRKRLVDLGELLADRLPTGLAAYVPID</sequence>
<evidence type="ECO:0000313" key="2">
    <source>
        <dbReference type="Proteomes" id="UP000830729"/>
    </source>
</evidence>
<dbReference type="GeneID" id="72185316"/>